<name>A0ABQ1LTS2_9BACT</name>
<evidence type="ECO:0000256" key="4">
    <source>
        <dbReference type="ARBA" id="ARBA00035244"/>
    </source>
</evidence>
<dbReference type="NCBIfam" id="TIGR03953">
    <property type="entry name" value="rplD_bact"/>
    <property type="match status" value="1"/>
</dbReference>
<dbReference type="PANTHER" id="PTHR10746:SF6">
    <property type="entry name" value="LARGE RIBOSOMAL SUBUNIT PROTEIN UL4M"/>
    <property type="match status" value="1"/>
</dbReference>
<dbReference type="EMBL" id="BMEC01000003">
    <property type="protein sequence ID" value="GGC27554.1"/>
    <property type="molecule type" value="Genomic_DNA"/>
</dbReference>
<dbReference type="Proteomes" id="UP000636010">
    <property type="component" value="Unassembled WGS sequence"/>
</dbReference>
<keyword evidence="5" id="KW-0699">rRNA-binding</keyword>
<evidence type="ECO:0000313" key="7">
    <source>
        <dbReference type="EMBL" id="GGC27554.1"/>
    </source>
</evidence>
<keyword evidence="8" id="KW-1185">Reference proteome</keyword>
<dbReference type="InterPro" id="IPR023574">
    <property type="entry name" value="Ribosomal_uL4_dom_sf"/>
</dbReference>
<accession>A0ABQ1LTS2</accession>
<evidence type="ECO:0000256" key="5">
    <source>
        <dbReference type="HAMAP-Rule" id="MF_01328"/>
    </source>
</evidence>
<comment type="similarity">
    <text evidence="1 5">Belongs to the universal ribosomal protein uL4 family.</text>
</comment>
<gene>
    <name evidence="5 7" type="primary">rplD</name>
    <name evidence="7" type="ORF">GCM10011506_11210</name>
</gene>
<feature type="region of interest" description="Disordered" evidence="6">
    <location>
        <begin position="45"/>
        <end position="77"/>
    </location>
</feature>
<protein>
    <recommendedName>
        <fullName evidence="4 5">Large ribosomal subunit protein uL4</fullName>
    </recommendedName>
</protein>
<keyword evidence="3 5" id="KW-0687">Ribonucleoprotein</keyword>
<comment type="subunit">
    <text evidence="5">Part of the 50S ribosomal subunit.</text>
</comment>
<dbReference type="SUPFAM" id="SSF52166">
    <property type="entry name" value="Ribosomal protein L4"/>
    <property type="match status" value="1"/>
</dbReference>
<evidence type="ECO:0000313" key="8">
    <source>
        <dbReference type="Proteomes" id="UP000636010"/>
    </source>
</evidence>
<comment type="caution">
    <text evidence="7">The sequence shown here is derived from an EMBL/GenBank/DDBJ whole genome shotgun (WGS) entry which is preliminary data.</text>
</comment>
<comment type="function">
    <text evidence="5">One of the primary rRNA binding proteins, this protein initially binds near the 5'-end of the 23S rRNA. It is important during the early stages of 50S assembly. It makes multiple contacts with different domains of the 23S rRNA in the assembled 50S subunit and ribosome.</text>
</comment>
<sequence length="211" mass="23426">MELSVFKSTGEDTGRKISLSDAIFDIEPNDHAIYLDVKQKLANARQGTHKSKERAEIAGSTRKIKKQKGTGTARAGSIKSPVFKGGGRVFGPRPRDYSFKLNKKVKRLARMSALTYKAKDQMIGILESISLNDAKTKSFLAVLNNLSVNSVKTLIVLPENDKNVVMASRNLKNTRVITADMLNTYDVLHADKLFLVEGSVEKVENLFKEKI</sequence>
<organism evidence="7 8">
    <name type="scientific">Marivirga lumbricoides</name>
    <dbReference type="NCBI Taxonomy" id="1046115"/>
    <lineage>
        <taxon>Bacteria</taxon>
        <taxon>Pseudomonadati</taxon>
        <taxon>Bacteroidota</taxon>
        <taxon>Cytophagia</taxon>
        <taxon>Cytophagales</taxon>
        <taxon>Marivirgaceae</taxon>
        <taxon>Marivirga</taxon>
    </lineage>
</organism>
<dbReference type="PANTHER" id="PTHR10746">
    <property type="entry name" value="50S RIBOSOMAL PROTEIN L4"/>
    <property type="match status" value="1"/>
</dbReference>
<evidence type="ECO:0000256" key="2">
    <source>
        <dbReference type="ARBA" id="ARBA00022980"/>
    </source>
</evidence>
<proteinExistence type="inferred from homology"/>
<evidence type="ECO:0000256" key="6">
    <source>
        <dbReference type="SAM" id="MobiDB-lite"/>
    </source>
</evidence>
<dbReference type="Pfam" id="PF00573">
    <property type="entry name" value="Ribosomal_L4"/>
    <property type="match status" value="1"/>
</dbReference>
<dbReference type="InterPro" id="IPR013005">
    <property type="entry name" value="Ribosomal_uL4-like"/>
</dbReference>
<dbReference type="GO" id="GO:0005840">
    <property type="term" value="C:ribosome"/>
    <property type="evidence" value="ECO:0007669"/>
    <property type="project" value="UniProtKB-KW"/>
</dbReference>
<dbReference type="HAMAP" id="MF_01328_B">
    <property type="entry name" value="Ribosomal_uL4_B"/>
    <property type="match status" value="1"/>
</dbReference>
<dbReference type="RefSeq" id="WP_188461102.1">
    <property type="nucleotide sequence ID" value="NZ_BAABHU010000003.1"/>
</dbReference>
<keyword evidence="5" id="KW-0694">RNA-binding</keyword>
<dbReference type="InterPro" id="IPR002136">
    <property type="entry name" value="Ribosomal_uL4"/>
</dbReference>
<evidence type="ECO:0000256" key="3">
    <source>
        <dbReference type="ARBA" id="ARBA00023274"/>
    </source>
</evidence>
<dbReference type="Gene3D" id="3.40.1370.10">
    <property type="match status" value="1"/>
</dbReference>
<keyword evidence="2 5" id="KW-0689">Ribosomal protein</keyword>
<comment type="function">
    <text evidence="5">Forms part of the polypeptide exit tunnel.</text>
</comment>
<reference evidence="8" key="1">
    <citation type="journal article" date="2019" name="Int. J. Syst. Evol. Microbiol.">
        <title>The Global Catalogue of Microorganisms (GCM) 10K type strain sequencing project: providing services to taxonomists for standard genome sequencing and annotation.</title>
        <authorList>
            <consortium name="The Broad Institute Genomics Platform"/>
            <consortium name="The Broad Institute Genome Sequencing Center for Infectious Disease"/>
            <person name="Wu L."/>
            <person name="Ma J."/>
        </authorList>
    </citation>
    <scope>NUCLEOTIDE SEQUENCE [LARGE SCALE GENOMIC DNA]</scope>
    <source>
        <strain evidence="8">CGMCC 1.10832</strain>
    </source>
</reference>
<evidence type="ECO:0000256" key="1">
    <source>
        <dbReference type="ARBA" id="ARBA00010528"/>
    </source>
</evidence>